<dbReference type="Pfam" id="PF02222">
    <property type="entry name" value="ATP-grasp"/>
    <property type="match status" value="1"/>
</dbReference>
<evidence type="ECO:0000256" key="3">
    <source>
        <dbReference type="ARBA" id="ARBA00022840"/>
    </source>
</evidence>
<dbReference type="Pfam" id="PF17769">
    <property type="entry name" value="PurK_C"/>
    <property type="match status" value="1"/>
</dbReference>
<keyword evidence="3 4" id="KW-0067">ATP-binding</keyword>
<dbReference type="NCBIfam" id="NF004676">
    <property type="entry name" value="PRK06019.1-2"/>
    <property type="match status" value="1"/>
</dbReference>
<proteinExistence type="inferred from homology"/>
<dbReference type="SUPFAM" id="SSF56059">
    <property type="entry name" value="Glutathione synthetase ATP-binding domain-like"/>
    <property type="match status" value="1"/>
</dbReference>
<dbReference type="NCBIfam" id="NF004679">
    <property type="entry name" value="PRK06019.1-5"/>
    <property type="match status" value="1"/>
</dbReference>
<evidence type="ECO:0000259" key="6">
    <source>
        <dbReference type="PROSITE" id="PS50975"/>
    </source>
</evidence>
<feature type="domain" description="ATP-grasp" evidence="6">
    <location>
        <begin position="118"/>
        <end position="306"/>
    </location>
</feature>
<feature type="binding site" evidence="4">
    <location>
        <begin position="191"/>
        <end position="194"/>
    </location>
    <ligand>
        <name>ATP</name>
        <dbReference type="ChEBI" id="CHEBI:30616"/>
    </ligand>
</feature>
<comment type="catalytic activity">
    <reaction evidence="4 5">
        <text>5-amino-1-(5-phospho-beta-D-ribosyl)imidazole + hydrogencarbonate + ATP = 5-carboxyamino-1-(5-phospho-D-ribosyl)imidazole + ADP + phosphate + 2 H(+)</text>
        <dbReference type="Rhea" id="RHEA:19317"/>
        <dbReference type="ChEBI" id="CHEBI:15378"/>
        <dbReference type="ChEBI" id="CHEBI:17544"/>
        <dbReference type="ChEBI" id="CHEBI:30616"/>
        <dbReference type="ChEBI" id="CHEBI:43474"/>
        <dbReference type="ChEBI" id="CHEBI:58730"/>
        <dbReference type="ChEBI" id="CHEBI:137981"/>
        <dbReference type="ChEBI" id="CHEBI:456216"/>
        <dbReference type="EC" id="6.3.4.18"/>
    </reaction>
</comment>
<dbReference type="SUPFAM" id="SSF51246">
    <property type="entry name" value="Rudiment single hybrid motif"/>
    <property type="match status" value="1"/>
</dbReference>
<feature type="binding site" evidence="4">
    <location>
        <begin position="159"/>
        <end position="165"/>
    </location>
    <ligand>
        <name>ATP</name>
        <dbReference type="ChEBI" id="CHEBI:30616"/>
    </ligand>
</feature>
<dbReference type="GO" id="GO:0034028">
    <property type="term" value="F:5-(carboxyamino)imidazole ribonucleotide synthase activity"/>
    <property type="evidence" value="ECO:0007669"/>
    <property type="project" value="UniProtKB-EC"/>
</dbReference>
<dbReference type="Gene3D" id="3.30.1490.20">
    <property type="entry name" value="ATP-grasp fold, A domain"/>
    <property type="match status" value="1"/>
</dbReference>
<protein>
    <recommendedName>
        <fullName evidence="4 5">N5-carboxyaminoimidazole ribonucleotide synthase</fullName>
        <shortName evidence="4 5">N5-CAIR synthase</shortName>
        <ecNumber evidence="4 5">6.3.4.18</ecNumber>
    </recommendedName>
    <alternativeName>
        <fullName evidence="4 5">5-(carboxyamino)imidazole ribonucleotide synthetase</fullName>
    </alternativeName>
</protein>
<comment type="similarity">
    <text evidence="4 5">Belongs to the PurK/PurT family.</text>
</comment>
<dbReference type="PANTHER" id="PTHR11609:SF5">
    <property type="entry name" value="PHOSPHORIBOSYLAMINOIMIDAZOLE CARBOXYLASE"/>
    <property type="match status" value="1"/>
</dbReference>
<dbReference type="Proteomes" id="UP001596500">
    <property type="component" value="Unassembled WGS sequence"/>
</dbReference>
<feature type="binding site" evidence="4">
    <location>
        <position position="154"/>
    </location>
    <ligand>
        <name>ATP</name>
        <dbReference type="ChEBI" id="CHEBI:30616"/>
    </ligand>
</feature>
<evidence type="ECO:0000256" key="1">
    <source>
        <dbReference type="ARBA" id="ARBA00022741"/>
    </source>
</evidence>
<dbReference type="InterPro" id="IPR011761">
    <property type="entry name" value="ATP-grasp"/>
</dbReference>
<comment type="function">
    <text evidence="4">Catalyzes the ATP-dependent conversion of 5-aminoimidazole ribonucleotide (AIR) and HCO(3)(-) to N5-carboxyaminoimidazole ribonucleotide (N5-CAIR).</text>
</comment>
<dbReference type="InterPro" id="IPR054350">
    <property type="entry name" value="PurT/PurK_preATP-grasp"/>
</dbReference>
<keyword evidence="8" id="KW-1185">Reference proteome</keyword>
<dbReference type="InterPro" id="IPR016185">
    <property type="entry name" value="PreATP-grasp_dom_sf"/>
</dbReference>
<organism evidence="7 8">
    <name type="scientific">Laceyella putida</name>
    <dbReference type="NCBI Taxonomy" id="110101"/>
    <lineage>
        <taxon>Bacteria</taxon>
        <taxon>Bacillati</taxon>
        <taxon>Bacillota</taxon>
        <taxon>Bacilli</taxon>
        <taxon>Bacillales</taxon>
        <taxon>Thermoactinomycetaceae</taxon>
        <taxon>Laceyella</taxon>
    </lineage>
</organism>
<dbReference type="Gene3D" id="3.40.50.20">
    <property type="match status" value="1"/>
</dbReference>
<dbReference type="InterPro" id="IPR011054">
    <property type="entry name" value="Rudment_hybrid_motif"/>
</dbReference>
<dbReference type="HAMAP" id="MF_01928">
    <property type="entry name" value="PurK"/>
    <property type="match status" value="1"/>
</dbReference>
<feature type="binding site" evidence="4">
    <location>
        <position position="222"/>
    </location>
    <ligand>
        <name>ATP</name>
        <dbReference type="ChEBI" id="CHEBI:30616"/>
    </ligand>
</feature>
<keyword evidence="4 5" id="KW-0436">Ligase</keyword>
<dbReference type="InterPro" id="IPR040686">
    <property type="entry name" value="PurK_C"/>
</dbReference>
<comment type="function">
    <text evidence="5">Catalyzes the ATP-dependent conversion of 5-aminoimidazole ribonucleotide (AIR) and HCO(3)- to N5-carboxyaminoimidazole ribonucleotide (N5-CAIR).</text>
</comment>
<feature type="binding site" evidence="4">
    <location>
        <begin position="276"/>
        <end position="277"/>
    </location>
    <ligand>
        <name>ATP</name>
        <dbReference type="ChEBI" id="CHEBI:30616"/>
    </ligand>
</feature>
<dbReference type="Gene3D" id="3.30.470.20">
    <property type="entry name" value="ATP-grasp fold, B domain"/>
    <property type="match status" value="1"/>
</dbReference>
<evidence type="ECO:0000256" key="2">
    <source>
        <dbReference type="ARBA" id="ARBA00022755"/>
    </source>
</evidence>
<dbReference type="NCBIfam" id="NF004675">
    <property type="entry name" value="PRK06019.1-1"/>
    <property type="match status" value="1"/>
</dbReference>
<dbReference type="RefSeq" id="WP_379864041.1">
    <property type="nucleotide sequence ID" value="NZ_JBHTBW010000017.1"/>
</dbReference>
<dbReference type="PANTHER" id="PTHR11609">
    <property type="entry name" value="PURINE BIOSYNTHESIS PROTEIN 6/7, PUR6/7"/>
    <property type="match status" value="1"/>
</dbReference>
<keyword evidence="2 4" id="KW-0658">Purine biosynthesis</keyword>
<comment type="subunit">
    <text evidence="4 5">Homodimer.</text>
</comment>
<dbReference type="EC" id="6.3.4.18" evidence="4 5"/>
<feature type="binding site" evidence="4">
    <location>
        <position position="114"/>
    </location>
    <ligand>
        <name>ATP</name>
        <dbReference type="ChEBI" id="CHEBI:30616"/>
    </ligand>
</feature>
<gene>
    <name evidence="4 5 7" type="primary">purK</name>
    <name evidence="7" type="ORF">ACFQNG_06300</name>
</gene>
<evidence type="ECO:0000256" key="5">
    <source>
        <dbReference type="RuleBase" id="RU361200"/>
    </source>
</evidence>
<comment type="pathway">
    <text evidence="4 5">Purine metabolism; IMP biosynthesis via de novo pathway; 5-amino-1-(5-phospho-D-ribosyl)imidazole-4-carboxylate from 5-amino-1-(5-phospho-D-ribosyl)imidazole (N5-CAIR route): step 1/2.</text>
</comment>
<accession>A0ABW2RII3</accession>
<keyword evidence="1 4" id="KW-0547">Nucleotide-binding</keyword>
<dbReference type="InterPro" id="IPR005875">
    <property type="entry name" value="PurK"/>
</dbReference>
<name>A0ABW2RII3_9BACL</name>
<dbReference type="Pfam" id="PF22660">
    <property type="entry name" value="RS_preATP-grasp-like"/>
    <property type="match status" value="1"/>
</dbReference>
<sequence>MIETMNKPATLIKPGQTIGILGGGQLGRMVILEGRKLGFHFITLDPAADCPGSQVADQHIAAPYDDPVAAQRLANAADMIVYEFENIDPTVVSALERQVHVPQGSRLLEITRHRLLEKQALTAAGIPVAPYVAVVTEADLHRGLTELGLPAVLKTTTGGYDGKGQWMLKTEQDVAALPKELFMQEQPLILEKFISFHKECSVVVARSIHGEVKAFPPSVNLHRHHILHMTVTPAPLAEGMSDKAVRLAERVAASLEVVGLVAVEMFALESGELLVNELAPRPHNSGHYTFDACLTSQFEQFVRAVIGLPLGPTELTSPSVMVNILGEHGEAFNQAYGTLPGNVKVHWYGKKEAKKGRKMGHVTVVDDLESAIAWIEASQIWPPLTEREKKVIYDK</sequence>
<dbReference type="PROSITE" id="PS50975">
    <property type="entry name" value="ATP_GRASP"/>
    <property type="match status" value="1"/>
</dbReference>
<feature type="binding site" evidence="4">
    <location>
        <position position="199"/>
    </location>
    <ligand>
        <name>ATP</name>
        <dbReference type="ChEBI" id="CHEBI:30616"/>
    </ligand>
</feature>
<dbReference type="SUPFAM" id="SSF52440">
    <property type="entry name" value="PreATP-grasp domain"/>
    <property type="match status" value="1"/>
</dbReference>
<evidence type="ECO:0000256" key="4">
    <source>
        <dbReference type="HAMAP-Rule" id="MF_01928"/>
    </source>
</evidence>
<evidence type="ECO:0000313" key="7">
    <source>
        <dbReference type="EMBL" id="MFC7440759.1"/>
    </source>
</evidence>
<dbReference type="EMBL" id="JBHTBW010000017">
    <property type="protein sequence ID" value="MFC7440759.1"/>
    <property type="molecule type" value="Genomic_DNA"/>
</dbReference>
<reference evidence="8" key="1">
    <citation type="journal article" date="2019" name="Int. J. Syst. Evol. Microbiol.">
        <title>The Global Catalogue of Microorganisms (GCM) 10K type strain sequencing project: providing services to taxonomists for standard genome sequencing and annotation.</title>
        <authorList>
            <consortium name="The Broad Institute Genomics Platform"/>
            <consortium name="The Broad Institute Genome Sequencing Center for Infectious Disease"/>
            <person name="Wu L."/>
            <person name="Ma J."/>
        </authorList>
    </citation>
    <scope>NUCLEOTIDE SEQUENCE [LARGE SCALE GENOMIC DNA]</scope>
    <source>
        <strain evidence="8">CGMCC 1.12942</strain>
    </source>
</reference>
<evidence type="ECO:0000313" key="8">
    <source>
        <dbReference type="Proteomes" id="UP001596500"/>
    </source>
</evidence>
<dbReference type="InterPro" id="IPR013815">
    <property type="entry name" value="ATP_grasp_subdomain_1"/>
</dbReference>
<dbReference type="InterPro" id="IPR003135">
    <property type="entry name" value="ATP-grasp_carboxylate-amine"/>
</dbReference>
<comment type="caution">
    <text evidence="7">The sequence shown here is derived from an EMBL/GenBank/DDBJ whole genome shotgun (WGS) entry which is preliminary data.</text>
</comment>
<dbReference type="NCBIfam" id="TIGR01161">
    <property type="entry name" value="purK"/>
    <property type="match status" value="1"/>
</dbReference>